<gene>
    <name evidence="1" type="ORF">OG327_31815</name>
</gene>
<dbReference type="AlphaFoldDB" id="A0AAU2JXM9"/>
<protein>
    <recommendedName>
        <fullName evidence="2">Transcriptional regulator</fullName>
    </recommendedName>
</protein>
<proteinExistence type="predicted"/>
<accession>A0AAU2JXM9</accession>
<evidence type="ECO:0008006" key="2">
    <source>
        <dbReference type="Google" id="ProtNLM"/>
    </source>
</evidence>
<organism evidence="1">
    <name type="scientific">Streptomyces sp. NBC_00049</name>
    <dbReference type="NCBI Taxonomy" id="2903617"/>
    <lineage>
        <taxon>Bacteria</taxon>
        <taxon>Bacillati</taxon>
        <taxon>Actinomycetota</taxon>
        <taxon>Actinomycetes</taxon>
        <taxon>Kitasatosporales</taxon>
        <taxon>Streptomycetaceae</taxon>
        <taxon>Streptomyces</taxon>
    </lineage>
</organism>
<evidence type="ECO:0000313" key="1">
    <source>
        <dbReference type="EMBL" id="WTU77548.1"/>
    </source>
</evidence>
<name>A0AAU2JXM9_9ACTN</name>
<dbReference type="EMBL" id="CP108264">
    <property type="protein sequence ID" value="WTU77548.1"/>
    <property type="molecule type" value="Genomic_DNA"/>
</dbReference>
<sequence length="93" mass="10217">MKFARAHQLIREGQALLPPARAKTRGVFLTYEASSYLKLGEPERAAEAAREALQLSRRIGAPRCEQLVQILVPEFKPHPTAEGVPELLTLAAA</sequence>
<reference evidence="1" key="1">
    <citation type="submission" date="2022-10" db="EMBL/GenBank/DDBJ databases">
        <title>The complete genomes of actinobacterial strains from the NBC collection.</title>
        <authorList>
            <person name="Joergensen T.S."/>
            <person name="Alvarez Arevalo M."/>
            <person name="Sterndorff E.B."/>
            <person name="Faurdal D."/>
            <person name="Vuksanovic O."/>
            <person name="Mourched A.-S."/>
            <person name="Charusanti P."/>
            <person name="Shaw S."/>
            <person name="Blin K."/>
            <person name="Weber T."/>
        </authorList>
    </citation>
    <scope>NUCLEOTIDE SEQUENCE</scope>
    <source>
        <strain evidence="1">NBC_00049</strain>
    </source>
</reference>